<dbReference type="InterPro" id="IPR008753">
    <property type="entry name" value="Peptidase_M13_N"/>
</dbReference>
<dbReference type="CDD" id="cd08662">
    <property type="entry name" value="M13"/>
    <property type="match status" value="1"/>
</dbReference>
<feature type="domain" description="Peptidase M13 N-terminal" evidence="9">
    <location>
        <begin position="45"/>
        <end position="428"/>
    </location>
</feature>
<keyword evidence="7" id="KW-0482">Metalloprotease</keyword>
<accession>A0A3M0G5S4</accession>
<evidence type="ECO:0000259" key="9">
    <source>
        <dbReference type="Pfam" id="PF05649"/>
    </source>
</evidence>
<evidence type="ECO:0000313" key="11">
    <source>
        <dbReference type="Proteomes" id="UP000281985"/>
    </source>
</evidence>
<keyword evidence="6" id="KW-0862">Zinc</keyword>
<dbReference type="GO" id="GO:0046872">
    <property type="term" value="F:metal ion binding"/>
    <property type="evidence" value="ECO:0007669"/>
    <property type="project" value="UniProtKB-KW"/>
</dbReference>
<organism evidence="10 11">
    <name type="scientific">Dokdonia sinensis</name>
    <dbReference type="NCBI Taxonomy" id="2479847"/>
    <lineage>
        <taxon>Bacteria</taxon>
        <taxon>Pseudomonadati</taxon>
        <taxon>Bacteroidota</taxon>
        <taxon>Flavobacteriia</taxon>
        <taxon>Flavobacteriales</taxon>
        <taxon>Flavobacteriaceae</taxon>
        <taxon>Dokdonia</taxon>
    </lineage>
</organism>
<dbReference type="AlphaFoldDB" id="A0A3M0G5S4"/>
<evidence type="ECO:0000313" key="10">
    <source>
        <dbReference type="EMBL" id="RMB59447.1"/>
    </source>
</evidence>
<dbReference type="Pfam" id="PF01431">
    <property type="entry name" value="Peptidase_M13"/>
    <property type="match status" value="1"/>
</dbReference>
<proteinExistence type="inferred from homology"/>
<reference evidence="10 11" key="1">
    <citation type="submission" date="2018-10" db="EMBL/GenBank/DDBJ databases">
        <title>Dokdonia luteus sp. nov., isolated from sea water.</title>
        <authorList>
            <person name="Zhou L.Y."/>
            <person name="Du Z.J."/>
        </authorList>
    </citation>
    <scope>NUCLEOTIDE SEQUENCE [LARGE SCALE GENOMIC DNA]</scope>
    <source>
        <strain evidence="10 11">SH27</strain>
    </source>
</reference>
<dbReference type="PANTHER" id="PTHR11733:SF167">
    <property type="entry name" value="FI17812P1-RELATED"/>
    <property type="match status" value="1"/>
</dbReference>
<dbReference type="Proteomes" id="UP000281985">
    <property type="component" value="Unassembled WGS sequence"/>
</dbReference>
<comment type="caution">
    <text evidence="10">The sequence shown here is derived from an EMBL/GenBank/DDBJ whole genome shotgun (WGS) entry which is preliminary data.</text>
</comment>
<dbReference type="InterPro" id="IPR042089">
    <property type="entry name" value="Peptidase_M13_dom_2"/>
</dbReference>
<evidence type="ECO:0000256" key="1">
    <source>
        <dbReference type="ARBA" id="ARBA00001947"/>
    </source>
</evidence>
<dbReference type="InterPro" id="IPR024079">
    <property type="entry name" value="MetalloPept_cat_dom_sf"/>
</dbReference>
<keyword evidence="5" id="KW-0378">Hydrolase</keyword>
<evidence type="ECO:0000256" key="7">
    <source>
        <dbReference type="ARBA" id="ARBA00023049"/>
    </source>
</evidence>
<keyword evidence="4" id="KW-0479">Metal-binding</keyword>
<feature type="domain" description="Peptidase M13 C-terminal" evidence="8">
    <location>
        <begin position="480"/>
        <end position="680"/>
    </location>
</feature>
<keyword evidence="3" id="KW-0645">Protease</keyword>
<dbReference type="PROSITE" id="PS51885">
    <property type="entry name" value="NEPRILYSIN"/>
    <property type="match status" value="1"/>
</dbReference>
<evidence type="ECO:0000256" key="4">
    <source>
        <dbReference type="ARBA" id="ARBA00022723"/>
    </source>
</evidence>
<evidence type="ECO:0000259" key="8">
    <source>
        <dbReference type="Pfam" id="PF01431"/>
    </source>
</evidence>
<dbReference type="GO" id="GO:0016485">
    <property type="term" value="P:protein processing"/>
    <property type="evidence" value="ECO:0007669"/>
    <property type="project" value="TreeGrafter"/>
</dbReference>
<dbReference type="InterPro" id="IPR018497">
    <property type="entry name" value="Peptidase_M13_C"/>
</dbReference>
<dbReference type="Gene3D" id="3.40.390.10">
    <property type="entry name" value="Collagenase (Catalytic Domain)"/>
    <property type="match status" value="1"/>
</dbReference>
<protein>
    <submittedName>
        <fullName evidence="10">M13 family peptidase</fullName>
    </submittedName>
</protein>
<dbReference type="OrthoDB" id="9775677at2"/>
<comment type="similarity">
    <text evidence="2">Belongs to the peptidase M13 family.</text>
</comment>
<comment type="cofactor">
    <cofactor evidence="1">
        <name>Zn(2+)</name>
        <dbReference type="ChEBI" id="CHEBI:29105"/>
    </cofactor>
</comment>
<dbReference type="RefSeq" id="WP_121917085.1">
    <property type="nucleotide sequence ID" value="NZ_REFV01000006.1"/>
</dbReference>
<dbReference type="GO" id="GO:0004222">
    <property type="term" value="F:metalloendopeptidase activity"/>
    <property type="evidence" value="ECO:0007669"/>
    <property type="project" value="InterPro"/>
</dbReference>
<sequence>MKRLFYISLLTVIMFSCDKDSLQTKSASVEKKPVVFDGIDNSIAPGDNFYNHVNKNWYDNAVIADDQVGVGAYRFLNIPQQGKLKNILEEVSVQKHKKGSVEQMVGDFYASGMDTLSIDKRGIEPIQPILNEVNKIDSVSDLLTFVAQQVKTGDYSMLSPYISPDQKNSQLNILHFSQTGLGLPDRDYYFNEDASSVAIQEAYKTYVTKLFELTGEYNAFAKPDLSAVESAETTYNLEKQLAEAHKTRIERRVIQENYNKLSVADLDKRHANIDWLAILETLGADVDSVDVRQTAYYDKLDTMLKSVPLADWKTYVKAHTISSYDNLLPTAFQDASFAYSKVISGQSELQSRSKRMVRNVDQMIGFALGQLYVKRYFDEAAKERALDLVNNFQIALEKRIKNLEWMSDSTKVKAVEKLYAINKKIGYPDVWRTYDVSIDRSQFFENVVALSKDSYNYNLKQLNKPPNRGEWGTTPSTVTAYYNPSLNEIVFPAGILQAPYFDLYADDAVNYGGIGMVLGHEFTHAFDDQGAQYDKDGNVKNWWTEEDYTKFKAKTQQITDQYYNFTVLDSVHLKGSLTVGENTADNGGIAIAYDAFKITPQGKSDTTIGGFTLDQRFFMSIARIWRVKTRDEYLRNYVATDPHSPPVWRVNGPLMNFTPFYNAFDVKEGDENFRTEEERVRIW</sequence>
<dbReference type="Pfam" id="PF05649">
    <property type="entry name" value="Peptidase_M13_N"/>
    <property type="match status" value="1"/>
</dbReference>
<evidence type="ECO:0000256" key="5">
    <source>
        <dbReference type="ARBA" id="ARBA00022801"/>
    </source>
</evidence>
<name>A0A3M0G5S4_9FLAO</name>
<dbReference type="Gene3D" id="1.10.1380.10">
    <property type="entry name" value="Neutral endopeptidase , domain2"/>
    <property type="match status" value="1"/>
</dbReference>
<evidence type="ECO:0000256" key="6">
    <source>
        <dbReference type="ARBA" id="ARBA00022833"/>
    </source>
</evidence>
<dbReference type="PRINTS" id="PR00786">
    <property type="entry name" value="NEPRILYSIN"/>
</dbReference>
<evidence type="ECO:0000256" key="3">
    <source>
        <dbReference type="ARBA" id="ARBA00022670"/>
    </source>
</evidence>
<dbReference type="PANTHER" id="PTHR11733">
    <property type="entry name" value="ZINC METALLOPROTEASE FAMILY M13 NEPRILYSIN-RELATED"/>
    <property type="match status" value="1"/>
</dbReference>
<dbReference type="GO" id="GO:0005886">
    <property type="term" value="C:plasma membrane"/>
    <property type="evidence" value="ECO:0007669"/>
    <property type="project" value="TreeGrafter"/>
</dbReference>
<dbReference type="PROSITE" id="PS51257">
    <property type="entry name" value="PROKAR_LIPOPROTEIN"/>
    <property type="match status" value="1"/>
</dbReference>
<gene>
    <name evidence="10" type="ORF">EAX61_07625</name>
</gene>
<keyword evidence="11" id="KW-1185">Reference proteome</keyword>
<dbReference type="EMBL" id="REFV01000006">
    <property type="protein sequence ID" value="RMB59447.1"/>
    <property type="molecule type" value="Genomic_DNA"/>
</dbReference>
<dbReference type="InterPro" id="IPR000718">
    <property type="entry name" value="Peptidase_M13"/>
</dbReference>
<dbReference type="SUPFAM" id="SSF55486">
    <property type="entry name" value="Metalloproteases ('zincins'), catalytic domain"/>
    <property type="match status" value="1"/>
</dbReference>
<evidence type="ECO:0000256" key="2">
    <source>
        <dbReference type="ARBA" id="ARBA00007357"/>
    </source>
</evidence>